<dbReference type="STRING" id="1400520.LFAB_05225"/>
<comment type="similarity">
    <text evidence="2">Belongs to the glycosyltransferase 2 family.</text>
</comment>
<dbReference type="AlphaFoldDB" id="W6TCS3"/>
<evidence type="ECO:0000256" key="2">
    <source>
        <dbReference type="ARBA" id="ARBA00006739"/>
    </source>
</evidence>
<dbReference type="PANTHER" id="PTHR43179:SF12">
    <property type="entry name" value="GALACTOFURANOSYLTRANSFERASE GLFT2"/>
    <property type="match status" value="1"/>
</dbReference>
<keyword evidence="3" id="KW-0328">Glycosyltransferase</keyword>
<dbReference type="GO" id="GO:0016757">
    <property type="term" value="F:glycosyltransferase activity"/>
    <property type="evidence" value="ECO:0007669"/>
    <property type="project" value="UniProtKB-KW"/>
</dbReference>
<evidence type="ECO:0000256" key="1">
    <source>
        <dbReference type="ARBA" id="ARBA00004776"/>
    </source>
</evidence>
<accession>W6TCS3</accession>
<sequence>MIDAKYQTTTTVVVVVLYHQTPENSSTVQSFYRIAPELRAHYQLLIVNNSADSDGSGQYEDAVVKNFKANQGLAKAYNLGLGYASQYDLDWLMLFDQDSTFDSKYLQAFEAAQQQYQSEAAVAAIVPQVKQGNVALAPSVASPAFNSKVLTAGEYTNITSINSGTMLRVQSMTRVGGFNEAFPLDFLDYWIFWRLRQAQLKTVVLPATLQHELSVMDLKSMADVRYTSFAAGEQLFYSKYEVTGKRAWHQHKVLRIGKLLLTGNFNKAKINLRYW</sequence>
<dbReference type="eggNOG" id="COG1216">
    <property type="taxonomic scope" value="Bacteria"/>
</dbReference>
<dbReference type="Gene3D" id="3.90.550.10">
    <property type="entry name" value="Spore Coat Polysaccharide Biosynthesis Protein SpsA, Chain A"/>
    <property type="match status" value="1"/>
</dbReference>
<name>W6TCS3_9LACO</name>
<dbReference type="OrthoDB" id="119253at2"/>
<comment type="caution">
    <text evidence="6">The sequence shown here is derived from an EMBL/GenBank/DDBJ whole genome shotgun (WGS) entry which is preliminary data.</text>
</comment>
<dbReference type="PATRIC" id="fig|1400520.3.peg.1021"/>
<evidence type="ECO:0000256" key="3">
    <source>
        <dbReference type="ARBA" id="ARBA00022676"/>
    </source>
</evidence>
<gene>
    <name evidence="6" type="ORF">LFAB_05225</name>
</gene>
<organism evidence="6 7">
    <name type="scientific">Lactiplantibacillus fabifermentans T30PCM01</name>
    <dbReference type="NCBI Taxonomy" id="1400520"/>
    <lineage>
        <taxon>Bacteria</taxon>
        <taxon>Bacillati</taxon>
        <taxon>Bacillota</taxon>
        <taxon>Bacilli</taxon>
        <taxon>Lactobacillales</taxon>
        <taxon>Lactobacillaceae</taxon>
        <taxon>Lactiplantibacillus</taxon>
    </lineage>
</organism>
<dbReference type="RefSeq" id="WP_024624076.1">
    <property type="nucleotide sequence ID" value="NZ_KK036477.1"/>
</dbReference>
<proteinExistence type="inferred from homology"/>
<evidence type="ECO:0000256" key="4">
    <source>
        <dbReference type="ARBA" id="ARBA00022679"/>
    </source>
</evidence>
<dbReference type="PANTHER" id="PTHR43179">
    <property type="entry name" value="RHAMNOSYLTRANSFERASE WBBL"/>
    <property type="match status" value="1"/>
</dbReference>
<feature type="domain" description="Glycosyltransferase 2-like" evidence="5">
    <location>
        <begin position="41"/>
        <end position="127"/>
    </location>
</feature>
<dbReference type="Pfam" id="PF00535">
    <property type="entry name" value="Glycos_transf_2"/>
    <property type="match status" value="1"/>
</dbReference>
<protein>
    <recommendedName>
        <fullName evidence="5">Glycosyltransferase 2-like domain-containing protein</fullName>
    </recommendedName>
</protein>
<reference evidence="6 7" key="1">
    <citation type="journal article" date="2014" name="Genome Announc.">
        <title>Genome Sequence of Lactobacillus fabifermentans Strain T30PCM01, Isolated from Fermenting Grape Marc.</title>
        <authorList>
            <person name="Treu L."/>
            <person name="Vendramin V."/>
            <person name="Bovo B."/>
            <person name="Giacomini A."/>
            <person name="Corich V."/>
            <person name="Campanaro S."/>
        </authorList>
    </citation>
    <scope>NUCLEOTIDE SEQUENCE [LARGE SCALE GENOMIC DNA]</scope>
    <source>
        <strain evidence="6 7">T30PCM01</strain>
    </source>
</reference>
<dbReference type="HOGENOM" id="CLU_072074_0_0_9"/>
<keyword evidence="4" id="KW-0808">Transferase</keyword>
<comment type="pathway">
    <text evidence="1">Cell wall biogenesis; cell wall polysaccharide biosynthesis.</text>
</comment>
<dbReference type="EMBL" id="AWWK01000024">
    <property type="protein sequence ID" value="ETY74890.1"/>
    <property type="molecule type" value="Genomic_DNA"/>
</dbReference>
<dbReference type="SUPFAM" id="SSF53448">
    <property type="entry name" value="Nucleotide-diphospho-sugar transferases"/>
    <property type="match status" value="1"/>
</dbReference>
<evidence type="ECO:0000313" key="7">
    <source>
        <dbReference type="Proteomes" id="UP000019247"/>
    </source>
</evidence>
<dbReference type="InterPro" id="IPR001173">
    <property type="entry name" value="Glyco_trans_2-like"/>
</dbReference>
<evidence type="ECO:0000259" key="5">
    <source>
        <dbReference type="Pfam" id="PF00535"/>
    </source>
</evidence>
<dbReference type="InterPro" id="IPR029044">
    <property type="entry name" value="Nucleotide-diphossugar_trans"/>
</dbReference>
<evidence type="ECO:0000313" key="6">
    <source>
        <dbReference type="EMBL" id="ETY74890.1"/>
    </source>
</evidence>
<dbReference type="Proteomes" id="UP000019247">
    <property type="component" value="Unassembled WGS sequence"/>
</dbReference>